<name>A0A7L6B224_9ACTN</name>
<dbReference type="CDD" id="cd04685">
    <property type="entry name" value="NUDIX_Hydrolase"/>
    <property type="match status" value="1"/>
</dbReference>
<dbReference type="PROSITE" id="PS00893">
    <property type="entry name" value="NUDIX_BOX"/>
    <property type="match status" value="1"/>
</dbReference>
<evidence type="ECO:0000256" key="3">
    <source>
        <dbReference type="ARBA" id="ARBA00022842"/>
    </source>
</evidence>
<evidence type="ECO:0000259" key="4">
    <source>
        <dbReference type="PROSITE" id="PS51462"/>
    </source>
</evidence>
<dbReference type="KEGG" id="mfeu:H1D33_22130"/>
<dbReference type="PROSITE" id="PS51462">
    <property type="entry name" value="NUDIX"/>
    <property type="match status" value="1"/>
</dbReference>
<dbReference type="Pfam" id="PF00293">
    <property type="entry name" value="NUDIX"/>
    <property type="match status" value="1"/>
</dbReference>
<evidence type="ECO:0000256" key="1">
    <source>
        <dbReference type="ARBA" id="ARBA00001946"/>
    </source>
</evidence>
<keyword evidence="6" id="KW-1185">Reference proteome</keyword>
<dbReference type="PANTHER" id="PTHR43046">
    <property type="entry name" value="GDP-MANNOSE MANNOSYL HYDROLASE"/>
    <property type="match status" value="1"/>
</dbReference>
<dbReference type="Gene3D" id="3.90.79.10">
    <property type="entry name" value="Nucleoside Triphosphate Pyrophosphohydrolase"/>
    <property type="match status" value="1"/>
</dbReference>
<protein>
    <submittedName>
        <fullName evidence="5">NUDIX domain-containing protein</fullName>
    </submittedName>
</protein>
<gene>
    <name evidence="5" type="ORF">H1D33_22130</name>
</gene>
<dbReference type="PANTHER" id="PTHR43046:SF12">
    <property type="entry name" value="GDP-MANNOSE MANNOSYL HYDROLASE"/>
    <property type="match status" value="1"/>
</dbReference>
<sequence>MGPYRRHSARVLLVDRAGRLLLLRFRFAPTGPARGHGWVTPGGGVEGDEPLAHAAAREVREEIGLVVDPDRLGRPVAYRVGADDRGPTSGLFRDDFFLHRLDRHDVDVGGMESHERVTHAGHRWWTLDELASTRDVVYPLGLSTLLADVLDGRVPTPARRLP</sequence>
<dbReference type="EMBL" id="CP059322">
    <property type="protein sequence ID" value="QLQ36022.1"/>
    <property type="molecule type" value="Genomic_DNA"/>
</dbReference>
<evidence type="ECO:0000313" key="6">
    <source>
        <dbReference type="Proteomes" id="UP000510844"/>
    </source>
</evidence>
<keyword evidence="2" id="KW-0378">Hydrolase</keyword>
<dbReference type="InterPro" id="IPR015797">
    <property type="entry name" value="NUDIX_hydrolase-like_dom_sf"/>
</dbReference>
<dbReference type="InterPro" id="IPR020084">
    <property type="entry name" value="NUDIX_hydrolase_CS"/>
</dbReference>
<evidence type="ECO:0000313" key="5">
    <source>
        <dbReference type="EMBL" id="QLQ36022.1"/>
    </source>
</evidence>
<dbReference type="Proteomes" id="UP000510844">
    <property type="component" value="Chromosome"/>
</dbReference>
<keyword evidence="3" id="KW-0460">Magnesium</keyword>
<dbReference type="GO" id="GO:0016787">
    <property type="term" value="F:hydrolase activity"/>
    <property type="evidence" value="ECO:0007669"/>
    <property type="project" value="UniProtKB-KW"/>
</dbReference>
<feature type="domain" description="Nudix hydrolase" evidence="4">
    <location>
        <begin position="4"/>
        <end position="148"/>
    </location>
</feature>
<dbReference type="SUPFAM" id="SSF55811">
    <property type="entry name" value="Nudix"/>
    <property type="match status" value="1"/>
</dbReference>
<reference evidence="6" key="1">
    <citation type="submission" date="2020-07" db="EMBL/GenBank/DDBJ databases">
        <title>A new Micromonospora strain with potent antibiotic activity isolated from the microbiome of a mid-Atlantic deep-sea sponge.</title>
        <authorList>
            <person name="Back C.R."/>
            <person name="Stennett H.L."/>
            <person name="Williams S.E."/>
            <person name="Wang L."/>
            <person name="Ojeda Gomez J."/>
            <person name="Abdulle O.M."/>
            <person name="Duffy T."/>
            <person name="Hendry K.R."/>
            <person name="Powell D."/>
            <person name="Stach J.E."/>
            <person name="Essex-Lopresti A.E."/>
            <person name="Willis C.L."/>
            <person name="Curnow P."/>
            <person name="Race P.R."/>
        </authorList>
    </citation>
    <scope>NUCLEOTIDE SEQUENCE [LARGE SCALE GENOMIC DNA]</scope>
    <source>
        <strain evidence="6">28ISP2-46</strain>
    </source>
</reference>
<proteinExistence type="predicted"/>
<dbReference type="AlphaFoldDB" id="A0A7L6B224"/>
<dbReference type="RefSeq" id="WP_181568542.1">
    <property type="nucleotide sequence ID" value="NZ_CP059322.2"/>
</dbReference>
<reference evidence="5 6" key="2">
    <citation type="journal article" date="2021" name="Mar. Drugs">
        <title>A New Micromonospora Strain with Antibiotic Activity Isolated from the Microbiome of a Mid-Atlantic Deep-Sea Sponge.</title>
        <authorList>
            <person name="Back C.R."/>
            <person name="Stennett H.L."/>
            <person name="Williams S.E."/>
            <person name="Wang L."/>
            <person name="Ojeda Gomez J."/>
            <person name="Abdulle O.M."/>
            <person name="Duffy T."/>
            <person name="Neal C."/>
            <person name="Mantell J."/>
            <person name="Jepson M.A."/>
            <person name="Hendry K.R."/>
            <person name="Powell D."/>
            <person name="Stach J.E.M."/>
            <person name="Essex-Lopresti A.E."/>
            <person name="Willis C.L."/>
            <person name="Curnow P."/>
            <person name="Race P.R."/>
        </authorList>
    </citation>
    <scope>NUCLEOTIDE SEQUENCE [LARGE SCALE GENOMIC DNA]</scope>
    <source>
        <strain evidence="5 6">28ISP2-46</strain>
    </source>
</reference>
<dbReference type="InterPro" id="IPR000086">
    <property type="entry name" value="NUDIX_hydrolase_dom"/>
</dbReference>
<comment type="cofactor">
    <cofactor evidence="1">
        <name>Mg(2+)</name>
        <dbReference type="ChEBI" id="CHEBI:18420"/>
    </cofactor>
</comment>
<accession>A0A7L6B224</accession>
<organism evidence="5 6">
    <name type="scientific">Micromonospora robiginosa</name>
    <dbReference type="NCBI Taxonomy" id="2749844"/>
    <lineage>
        <taxon>Bacteria</taxon>
        <taxon>Bacillati</taxon>
        <taxon>Actinomycetota</taxon>
        <taxon>Actinomycetes</taxon>
        <taxon>Micromonosporales</taxon>
        <taxon>Micromonosporaceae</taxon>
        <taxon>Micromonospora</taxon>
    </lineage>
</organism>
<evidence type="ECO:0000256" key="2">
    <source>
        <dbReference type="ARBA" id="ARBA00022801"/>
    </source>
</evidence>